<evidence type="ECO:0000313" key="1">
    <source>
        <dbReference type="EMBL" id="KAF0765829.1"/>
    </source>
</evidence>
<proteinExistence type="predicted"/>
<name>A0A6G0Z5R2_APHCR</name>
<keyword evidence="2" id="KW-1185">Reference proteome</keyword>
<gene>
    <name evidence="1" type="ORF">FWK35_00013652</name>
</gene>
<reference evidence="1 2" key="1">
    <citation type="submission" date="2019-08" db="EMBL/GenBank/DDBJ databases">
        <title>Whole genome of Aphis craccivora.</title>
        <authorList>
            <person name="Voronova N.V."/>
            <person name="Shulinski R.S."/>
            <person name="Bandarenka Y.V."/>
            <person name="Zhorov D.G."/>
            <person name="Warner D."/>
        </authorList>
    </citation>
    <scope>NUCLEOTIDE SEQUENCE [LARGE SCALE GENOMIC DNA]</scope>
    <source>
        <strain evidence="1">180601</strain>
        <tissue evidence="1">Whole Body</tissue>
    </source>
</reference>
<protein>
    <submittedName>
        <fullName evidence="1">MULE domain-containing protein</fullName>
    </submittedName>
</protein>
<dbReference type="EMBL" id="VUJU01001317">
    <property type="protein sequence ID" value="KAF0765829.1"/>
    <property type="molecule type" value="Genomic_DNA"/>
</dbReference>
<organism evidence="1 2">
    <name type="scientific">Aphis craccivora</name>
    <name type="common">Cowpea aphid</name>
    <dbReference type="NCBI Taxonomy" id="307492"/>
    <lineage>
        <taxon>Eukaryota</taxon>
        <taxon>Metazoa</taxon>
        <taxon>Ecdysozoa</taxon>
        <taxon>Arthropoda</taxon>
        <taxon>Hexapoda</taxon>
        <taxon>Insecta</taxon>
        <taxon>Pterygota</taxon>
        <taxon>Neoptera</taxon>
        <taxon>Paraneoptera</taxon>
        <taxon>Hemiptera</taxon>
        <taxon>Sternorrhyncha</taxon>
        <taxon>Aphidomorpha</taxon>
        <taxon>Aphidoidea</taxon>
        <taxon>Aphididae</taxon>
        <taxon>Aphidini</taxon>
        <taxon>Aphis</taxon>
        <taxon>Aphis</taxon>
    </lineage>
</organism>
<comment type="caution">
    <text evidence="1">The sequence shown here is derived from an EMBL/GenBank/DDBJ whole genome shotgun (WGS) entry which is preliminary data.</text>
</comment>
<sequence>MGINLLILLANSNFHFDFENNAVKKVFSNSKIMACRFHLGQSRIQFEVENLWLKCFFVLGFIYENFIDGAFSCLIENSPTDNFDFTDYLFDYYVCPDVESRTINGPESFHRHNNSQFYTSHSSIHEYSKKKSYKINKPRKNEKIN</sequence>
<accession>A0A6G0Z5R2</accession>
<dbReference type="AlphaFoldDB" id="A0A6G0Z5R2"/>
<dbReference type="OrthoDB" id="6612994at2759"/>
<dbReference type="Proteomes" id="UP000478052">
    <property type="component" value="Unassembled WGS sequence"/>
</dbReference>
<evidence type="ECO:0000313" key="2">
    <source>
        <dbReference type="Proteomes" id="UP000478052"/>
    </source>
</evidence>